<dbReference type="HOGENOM" id="CLU_024057_0_1_10"/>
<evidence type="ECO:0000256" key="5">
    <source>
        <dbReference type="SAM" id="Coils"/>
    </source>
</evidence>
<dbReference type="AlphaFoldDB" id="A0A098BZX0"/>
<dbReference type="OrthoDB" id="370725at2"/>
<evidence type="ECO:0000256" key="3">
    <source>
        <dbReference type="ARBA" id="ARBA00023054"/>
    </source>
</evidence>
<dbReference type="InterPro" id="IPR003798">
    <property type="entry name" value="DNA_recombination_RmuC"/>
</dbReference>
<evidence type="ECO:0000256" key="1">
    <source>
        <dbReference type="ARBA" id="ARBA00003416"/>
    </source>
</evidence>
<evidence type="ECO:0000256" key="4">
    <source>
        <dbReference type="ARBA" id="ARBA00023172"/>
    </source>
</evidence>
<proteinExistence type="inferred from homology"/>
<sequence>MYYYLIIGLAIGGVFSWIIASLVIKSKTVSKRSYEELTEKNISLRTDLIVSNERLSDMESEVERYRLELKNISKEYNEINSLLASTIADNNSLQEKLENQKIEISELHKQFNLEFENIASRILEEKTEKFTNINRLNLDSILKPFGENIDSFRKKIEDVYLNESRERFSLGQELKNLKEMNDRLSNEANNLTLALRGNSKVQGDWGELILENILEGSGLVKGREYFIQEHLRDDDGKVIISSEGARMKPDVIISYPDDRKVIIDSKVSLTAYSNYIGTDNPDEQKIFVKDHLRSVRKHIDELSSKSYHEYASTLDFVMMFIPNEPAYILALQHEENLWQYAYEKNILLISPTNLIAALKLIADLWKREYQNRNALEIAERGAALYDKFVNFVSSLSEIDNHLSRAQRSYDKAYSQLKTGGGNLISQAEKLRELGLKTKKTLPTSIVEESKQLD</sequence>
<protein>
    <recommendedName>
        <fullName evidence="9">DNA recombination protein RmuC</fullName>
    </recommendedName>
</protein>
<comment type="similarity">
    <text evidence="2">Belongs to the RmuC family.</text>
</comment>
<feature type="coiled-coil region" evidence="5">
    <location>
        <begin position="167"/>
        <end position="194"/>
    </location>
</feature>
<evidence type="ECO:0000313" key="7">
    <source>
        <dbReference type="EMBL" id="CEA15721.1"/>
    </source>
</evidence>
<reference evidence="7 8" key="1">
    <citation type="submission" date="2014-08" db="EMBL/GenBank/DDBJ databases">
        <authorList>
            <person name="Wibberg D."/>
        </authorList>
    </citation>
    <scope>NUCLEOTIDE SEQUENCE [LARGE SCALE GENOMIC DNA]</scope>
    <source>
        <strain evidence="8">ING2-E5B</strain>
    </source>
</reference>
<organism evidence="7 8">
    <name type="scientific">Fermentimonas caenicola</name>
    <dbReference type="NCBI Taxonomy" id="1562970"/>
    <lineage>
        <taxon>Bacteria</taxon>
        <taxon>Pseudomonadati</taxon>
        <taxon>Bacteroidota</taxon>
        <taxon>Bacteroidia</taxon>
        <taxon>Bacteroidales</taxon>
        <taxon>Dysgonomonadaceae</taxon>
        <taxon>Fermentimonas</taxon>
    </lineage>
</organism>
<evidence type="ECO:0000313" key="8">
    <source>
        <dbReference type="Proteomes" id="UP000032417"/>
    </source>
</evidence>
<dbReference type="EMBL" id="LN515532">
    <property type="protein sequence ID" value="CEA15721.1"/>
    <property type="molecule type" value="Genomic_DNA"/>
</dbReference>
<dbReference type="PANTHER" id="PTHR30563">
    <property type="entry name" value="DNA RECOMBINATION PROTEIN RMUC"/>
    <property type="match status" value="1"/>
</dbReference>
<dbReference type="PATRIC" id="fig|1562970.3.peg.955"/>
<feature type="coiled-coil region" evidence="5">
    <location>
        <begin position="48"/>
        <end position="110"/>
    </location>
</feature>
<dbReference type="GO" id="GO:0006310">
    <property type="term" value="P:DNA recombination"/>
    <property type="evidence" value="ECO:0007669"/>
    <property type="project" value="UniProtKB-KW"/>
</dbReference>
<evidence type="ECO:0000256" key="6">
    <source>
        <dbReference type="SAM" id="Phobius"/>
    </source>
</evidence>
<keyword evidence="6" id="KW-0472">Membrane</keyword>
<dbReference type="Proteomes" id="UP000032417">
    <property type="component" value="Chromosome 1"/>
</dbReference>
<keyword evidence="8" id="KW-1185">Reference proteome</keyword>
<gene>
    <name evidence="7" type="ORF">ING2E5B_0967</name>
</gene>
<keyword evidence="3 5" id="KW-0175">Coiled coil</keyword>
<keyword evidence="6" id="KW-1133">Transmembrane helix</keyword>
<evidence type="ECO:0000256" key="2">
    <source>
        <dbReference type="ARBA" id="ARBA00009840"/>
    </source>
</evidence>
<comment type="function">
    <text evidence="1">Involved in DNA recombination.</text>
</comment>
<keyword evidence="6" id="KW-0812">Transmembrane</keyword>
<feature type="transmembrane region" description="Helical" evidence="6">
    <location>
        <begin position="6"/>
        <end position="24"/>
    </location>
</feature>
<dbReference type="PANTHER" id="PTHR30563:SF0">
    <property type="entry name" value="DNA RECOMBINATION PROTEIN RMUC"/>
    <property type="match status" value="1"/>
</dbReference>
<keyword evidence="4" id="KW-0233">DNA recombination</keyword>
<name>A0A098BZX0_9BACT</name>
<evidence type="ECO:0008006" key="9">
    <source>
        <dbReference type="Google" id="ProtNLM"/>
    </source>
</evidence>
<dbReference type="KEGG" id="pbt:ING2E5B_0967"/>
<accession>A0A098BZX0</accession>
<dbReference type="Pfam" id="PF02646">
    <property type="entry name" value="RmuC"/>
    <property type="match status" value="1"/>
</dbReference>
<dbReference type="STRING" id="1562970.ING2E5B_0967"/>